<accession>A0A397XJR6</accession>
<dbReference type="SMART" id="SM00579">
    <property type="entry name" value="FBD"/>
    <property type="match status" value="1"/>
</dbReference>
<organism evidence="2 3">
    <name type="scientific">Brassica campestris</name>
    <name type="common">Field mustard</name>
    <dbReference type="NCBI Taxonomy" id="3711"/>
    <lineage>
        <taxon>Eukaryota</taxon>
        <taxon>Viridiplantae</taxon>
        <taxon>Streptophyta</taxon>
        <taxon>Embryophyta</taxon>
        <taxon>Tracheophyta</taxon>
        <taxon>Spermatophyta</taxon>
        <taxon>Magnoliopsida</taxon>
        <taxon>eudicotyledons</taxon>
        <taxon>Gunneridae</taxon>
        <taxon>Pentapetalae</taxon>
        <taxon>rosids</taxon>
        <taxon>malvids</taxon>
        <taxon>Brassicales</taxon>
        <taxon>Brassicaceae</taxon>
        <taxon>Brassiceae</taxon>
        <taxon>Brassica</taxon>
    </lineage>
</organism>
<dbReference type="InterPro" id="IPR006566">
    <property type="entry name" value="FBD"/>
</dbReference>
<dbReference type="SMART" id="SM00256">
    <property type="entry name" value="FBOX"/>
    <property type="match status" value="1"/>
</dbReference>
<dbReference type="Pfam" id="PF08387">
    <property type="entry name" value="FBD"/>
    <property type="match status" value="1"/>
</dbReference>
<dbReference type="Proteomes" id="UP000264353">
    <property type="component" value="Chromosome A10"/>
</dbReference>
<evidence type="ECO:0000259" key="1">
    <source>
        <dbReference type="PROSITE" id="PS50181"/>
    </source>
</evidence>
<dbReference type="InterPro" id="IPR053781">
    <property type="entry name" value="F-box_AtFBL13-like"/>
</dbReference>
<evidence type="ECO:0000313" key="3">
    <source>
        <dbReference type="Proteomes" id="UP000264353"/>
    </source>
</evidence>
<dbReference type="InterPro" id="IPR001810">
    <property type="entry name" value="F-box_dom"/>
</dbReference>
<dbReference type="Pfam" id="PF24758">
    <property type="entry name" value="LRR_At5g56370"/>
    <property type="match status" value="1"/>
</dbReference>
<dbReference type="Gene3D" id="3.80.10.10">
    <property type="entry name" value="Ribonuclease Inhibitor"/>
    <property type="match status" value="1"/>
</dbReference>
<sequence>MKAAKLRTKDVILSDRISHLPDNLLFIILSLIPINDAMNTSLLSKRWKSLWKMMETLEYDESSCDNIGSRGFNKFCKRSLQLHEALFLKTLTVKLGQHSQDLKLPTVFQKLVVLKLHTVSPYFADSPPSTFCFQSLKSLYLTHVKFRGEEAFCQLTSACPVLEDLFFDGVTNINTPSLKHLNLCIKDFTGRFELYEDMPNLVEARLGVDPYQTDKFLRFLTPVQFLSIHICATEKLHHLELHIYGKIPRNLLLRLLKQAHKLQFLKLQETHMTINTDRLPRVQYFNDPPPSVCNPSSVPECSLYKGREEEREIVLYILQNAPCLNTAAVSVFSPDGLESELLLIEELKFMPKASTSCQLVTRHRFC</sequence>
<dbReference type="SUPFAM" id="SSF52047">
    <property type="entry name" value="RNI-like"/>
    <property type="match status" value="1"/>
</dbReference>
<dbReference type="SUPFAM" id="SSF81383">
    <property type="entry name" value="F-box domain"/>
    <property type="match status" value="1"/>
</dbReference>
<gene>
    <name evidence="2" type="ORF">BRARA_J01107</name>
</gene>
<dbReference type="InterPro" id="IPR055411">
    <property type="entry name" value="LRR_FXL15/At3g58940/PEG3-like"/>
</dbReference>
<reference evidence="2 3" key="1">
    <citation type="submission" date="2018-06" db="EMBL/GenBank/DDBJ databases">
        <title>WGS assembly of Brassica rapa FPsc.</title>
        <authorList>
            <person name="Bowman J."/>
            <person name="Kohchi T."/>
            <person name="Yamato K."/>
            <person name="Jenkins J."/>
            <person name="Shu S."/>
            <person name="Ishizaki K."/>
            <person name="Yamaoka S."/>
            <person name="Nishihama R."/>
            <person name="Nakamura Y."/>
            <person name="Berger F."/>
            <person name="Adam C."/>
            <person name="Aki S."/>
            <person name="Althoff F."/>
            <person name="Araki T."/>
            <person name="Arteaga-Vazquez M."/>
            <person name="Balasubrmanian S."/>
            <person name="Bauer D."/>
            <person name="Boehm C."/>
            <person name="Briginshaw L."/>
            <person name="Caballero-Perez J."/>
            <person name="Catarino B."/>
            <person name="Chen F."/>
            <person name="Chiyoda S."/>
            <person name="Chovatia M."/>
            <person name="Davies K."/>
            <person name="Delmans M."/>
            <person name="Demura T."/>
            <person name="Dierschke T."/>
            <person name="Dolan L."/>
            <person name="Dorantes-Acosta A."/>
            <person name="Eklund D."/>
            <person name="Florent S."/>
            <person name="Flores-Sandoval E."/>
            <person name="Fujiyama A."/>
            <person name="Fukuzawa H."/>
            <person name="Galik B."/>
            <person name="Grimanelli D."/>
            <person name="Grimwood J."/>
            <person name="Grossniklaus U."/>
            <person name="Hamada T."/>
            <person name="Haseloff J."/>
            <person name="Hetherington A."/>
            <person name="Higo A."/>
            <person name="Hirakawa Y."/>
            <person name="Hundley H."/>
            <person name="Ikeda Y."/>
            <person name="Inoue K."/>
            <person name="Inoue S."/>
            <person name="Ishida S."/>
            <person name="Jia Q."/>
            <person name="Kakita M."/>
            <person name="Kanazawa T."/>
            <person name="Kawai Y."/>
            <person name="Kawashima T."/>
            <person name="Kennedy M."/>
            <person name="Kinose K."/>
            <person name="Kinoshita T."/>
            <person name="Kohara Y."/>
            <person name="Koide E."/>
            <person name="Komatsu K."/>
            <person name="Kopischke S."/>
            <person name="Kubo M."/>
            <person name="Kyozuka J."/>
            <person name="Lagercrantz U."/>
            <person name="Lin S."/>
            <person name="Lindquist E."/>
            <person name="Lipzen A."/>
            <person name="Lu C."/>
            <person name="Luna E."/>
            <person name="Martienssen R."/>
            <person name="Minamino N."/>
            <person name="Mizutani M."/>
            <person name="Mizutani M."/>
            <person name="Mochizuki N."/>
            <person name="Monte I."/>
            <person name="Mosher R."/>
            <person name="Nagasaki H."/>
            <person name="Nakagami H."/>
            <person name="Naramoto S."/>
            <person name="Nishitani K."/>
            <person name="Ohtani M."/>
            <person name="Okamoto T."/>
            <person name="Okumura M."/>
            <person name="Phillips J."/>
            <person name="Pollak B."/>
            <person name="Reinders A."/>
            <person name="Roevekamp M."/>
            <person name="Sano R."/>
            <person name="Sawa S."/>
            <person name="Schmid M."/>
            <person name="Shirakawa M."/>
            <person name="Solano R."/>
            <person name="Spunde A."/>
            <person name="Suetsugu N."/>
            <person name="Sugano S."/>
            <person name="Sugiyama A."/>
            <person name="Sun R."/>
            <person name="Suzuki Y."/>
            <person name="Takenaka M."/>
            <person name="Takezawa D."/>
            <person name="Tomogane H."/>
            <person name="Tsuzuki M."/>
            <person name="Ueda T."/>
            <person name="Umeda M."/>
            <person name="Ward J."/>
            <person name="Watanabe Y."/>
            <person name="Yazaki K."/>
            <person name="Yokoyama R."/>
            <person name="Yoshitake Y."/>
            <person name="Yotsui I."/>
            <person name="Zachgo S."/>
            <person name="Schmutz J."/>
        </authorList>
    </citation>
    <scope>NUCLEOTIDE SEQUENCE [LARGE SCALE GENOMIC DNA]</scope>
    <source>
        <strain evidence="3">cv. B-3</strain>
    </source>
</reference>
<dbReference type="InterPro" id="IPR032675">
    <property type="entry name" value="LRR_dom_sf"/>
</dbReference>
<dbReference type="PANTHER" id="PTHR31900:SF28">
    <property type="entry name" value="FBD DOMAIN-CONTAINING PROTEIN"/>
    <property type="match status" value="1"/>
</dbReference>
<dbReference type="InterPro" id="IPR036047">
    <property type="entry name" value="F-box-like_dom_sf"/>
</dbReference>
<dbReference type="Pfam" id="PF00646">
    <property type="entry name" value="F-box"/>
    <property type="match status" value="1"/>
</dbReference>
<name>A0A397XJR6_BRACM</name>
<feature type="domain" description="F-box" evidence="1">
    <location>
        <begin position="14"/>
        <end position="62"/>
    </location>
</feature>
<dbReference type="AlphaFoldDB" id="A0A397XJR6"/>
<dbReference type="PROSITE" id="PS50181">
    <property type="entry name" value="FBOX"/>
    <property type="match status" value="1"/>
</dbReference>
<evidence type="ECO:0000313" key="2">
    <source>
        <dbReference type="EMBL" id="RID41122.1"/>
    </source>
</evidence>
<protein>
    <recommendedName>
        <fullName evidence="1">F-box domain-containing protein</fullName>
    </recommendedName>
</protein>
<proteinExistence type="predicted"/>
<dbReference type="InterPro" id="IPR050232">
    <property type="entry name" value="FBL13/AtMIF1-like"/>
</dbReference>
<dbReference type="CDD" id="cd22160">
    <property type="entry name" value="F-box_AtFBL13-like"/>
    <property type="match status" value="1"/>
</dbReference>
<dbReference type="EMBL" id="CM010637">
    <property type="protein sequence ID" value="RID41122.1"/>
    <property type="molecule type" value="Genomic_DNA"/>
</dbReference>
<dbReference type="PANTHER" id="PTHR31900">
    <property type="entry name" value="F-BOX/RNI SUPERFAMILY PROTEIN-RELATED"/>
    <property type="match status" value="1"/>
</dbReference>